<proteinExistence type="inferred from homology"/>
<feature type="compositionally biased region" description="Low complexity" evidence="2">
    <location>
        <begin position="1"/>
        <end position="13"/>
    </location>
</feature>
<dbReference type="Gene3D" id="3.40.50.150">
    <property type="entry name" value="Vaccinia Virus protein VP39"/>
    <property type="match status" value="1"/>
</dbReference>
<sequence length="395" mass="44323">MASETAPAATSSPKSRKPASPPRAVDAPAIEVGDDEIVDDGDSALGSEASSSSASISSSILEYRTMHGRTYHSDRGTAQYWAPNDERQNEVMDLHHHLLTLASDEKLYHAPLRKDIKKALDIGTGTGRMPKQSELAMSQFLPHFPTSRNLGYVCFETILKVRKQDNNDSYSDFADEFPATEVIGTDVSPIQPSWVPANLKFEIEDCTQPWTFRPDTFDYVHMRYLVGSVKDWVNLYEQVFRVCKPGGWVESFEGMPIMQSDDDTVPKDSAMAGWGKTFIEAGKKLGRTFTVVDDNTQEEGMQAAGLVNIESRIFKVPIGRWPKDPSFRNVGLFAQESLEGDTEGHVQHVAALAWGWSKEEVVLYCTKLRKEIRSNKHHPYYRIKIVYGRKPEPES</sequence>
<dbReference type="CDD" id="cd02440">
    <property type="entry name" value="AdoMet_MTases"/>
    <property type="match status" value="1"/>
</dbReference>
<evidence type="ECO:0000313" key="4">
    <source>
        <dbReference type="Proteomes" id="UP001498476"/>
    </source>
</evidence>
<dbReference type="Proteomes" id="UP001498476">
    <property type="component" value="Unassembled WGS sequence"/>
</dbReference>
<evidence type="ECO:0000256" key="2">
    <source>
        <dbReference type="SAM" id="MobiDB-lite"/>
    </source>
</evidence>
<evidence type="ECO:0000256" key="1">
    <source>
        <dbReference type="ARBA" id="ARBA00038158"/>
    </source>
</evidence>
<comment type="caution">
    <text evidence="3">The sequence shown here is derived from an EMBL/GenBank/DDBJ whole genome shotgun (WGS) entry which is preliminary data.</text>
</comment>
<evidence type="ECO:0000313" key="3">
    <source>
        <dbReference type="EMBL" id="KAK7419067.1"/>
    </source>
</evidence>
<name>A0ABR1HD36_9HYPO</name>
<feature type="region of interest" description="Disordered" evidence="2">
    <location>
        <begin position="1"/>
        <end position="51"/>
    </location>
</feature>
<protein>
    <recommendedName>
        <fullName evidence="5">Methyltransferase</fullName>
    </recommendedName>
</protein>
<dbReference type="Pfam" id="PF13489">
    <property type="entry name" value="Methyltransf_23"/>
    <property type="match status" value="1"/>
</dbReference>
<dbReference type="PANTHER" id="PTHR43591">
    <property type="entry name" value="METHYLTRANSFERASE"/>
    <property type="match status" value="1"/>
</dbReference>
<organism evidence="3 4">
    <name type="scientific">Neonectria punicea</name>
    <dbReference type="NCBI Taxonomy" id="979145"/>
    <lineage>
        <taxon>Eukaryota</taxon>
        <taxon>Fungi</taxon>
        <taxon>Dikarya</taxon>
        <taxon>Ascomycota</taxon>
        <taxon>Pezizomycotina</taxon>
        <taxon>Sordariomycetes</taxon>
        <taxon>Hypocreomycetidae</taxon>
        <taxon>Hypocreales</taxon>
        <taxon>Nectriaceae</taxon>
        <taxon>Neonectria</taxon>
    </lineage>
</organism>
<accession>A0ABR1HD36</accession>
<reference evidence="3 4" key="1">
    <citation type="journal article" date="2025" name="Microbiol. Resour. Announc.">
        <title>Draft genome sequences for Neonectria magnoliae and Neonectria punicea, canker pathogens of Liriodendron tulipifera and Acer saccharum in West Virginia.</title>
        <authorList>
            <person name="Petronek H.M."/>
            <person name="Kasson M.T."/>
            <person name="Metheny A.M."/>
            <person name="Stauder C.M."/>
            <person name="Lovett B."/>
            <person name="Lynch S.C."/>
            <person name="Garnas J.R."/>
            <person name="Kasson L.R."/>
            <person name="Stajich J.E."/>
        </authorList>
    </citation>
    <scope>NUCLEOTIDE SEQUENCE [LARGE SCALE GENOMIC DNA]</scope>
    <source>
        <strain evidence="3 4">NRRL 64653</strain>
    </source>
</reference>
<keyword evidence="4" id="KW-1185">Reference proteome</keyword>
<gene>
    <name evidence="3" type="ORF">QQX98_003569</name>
</gene>
<feature type="compositionally biased region" description="Acidic residues" evidence="2">
    <location>
        <begin position="32"/>
        <end position="42"/>
    </location>
</feature>
<evidence type="ECO:0008006" key="5">
    <source>
        <dbReference type="Google" id="ProtNLM"/>
    </source>
</evidence>
<dbReference type="PANTHER" id="PTHR43591:SF10">
    <property type="entry name" value="ABC TRANSMEMBRANE TYPE-1 DOMAIN-CONTAINING PROTEIN-RELATED"/>
    <property type="match status" value="1"/>
</dbReference>
<dbReference type="EMBL" id="JAZAVJ010000041">
    <property type="protein sequence ID" value="KAK7419067.1"/>
    <property type="molecule type" value="Genomic_DNA"/>
</dbReference>
<comment type="similarity">
    <text evidence="1">Belongs to the methyltransferase superfamily. LaeA methyltransferase family.</text>
</comment>
<dbReference type="SUPFAM" id="SSF53335">
    <property type="entry name" value="S-adenosyl-L-methionine-dependent methyltransferases"/>
    <property type="match status" value="2"/>
</dbReference>
<dbReference type="InterPro" id="IPR029063">
    <property type="entry name" value="SAM-dependent_MTases_sf"/>
</dbReference>